<dbReference type="Gramene" id="OGLUM10G04490.2">
    <property type="protein sequence ID" value="OGLUM10G04490.2"/>
    <property type="gene ID" value="OGLUM10G04490"/>
</dbReference>
<sequence length="183" mass="20805">PSGPERAEPRETERNTCPFALLSSAEPQRPPSPLLPPSAASLSHRQPFPSPEEKRREEKRWDLDCGEDGEDSGRRGGAAQGIGGNPLRLRLSSSGGARRRQDQRLFRPCPCLLPHPHAAHRFRRSRLLPPPRGPQPQGRQSCLFRRLLVARLRCRLGRRARAPGLEDASWRNDRHRFLELFLR</sequence>
<dbReference type="EnsemblPlants" id="OGLUM10G04490.2">
    <property type="protein sequence ID" value="OGLUM10G04490.2"/>
    <property type="gene ID" value="OGLUM10G04490"/>
</dbReference>
<dbReference type="AlphaFoldDB" id="A0A0E0B8K8"/>
<feature type="compositionally biased region" description="Low complexity" evidence="1">
    <location>
        <begin position="87"/>
        <end position="96"/>
    </location>
</feature>
<evidence type="ECO:0000256" key="1">
    <source>
        <dbReference type="SAM" id="MobiDB-lite"/>
    </source>
</evidence>
<reference evidence="2" key="2">
    <citation type="submission" date="2018-05" db="EMBL/GenBank/DDBJ databases">
        <title>OgluRS3 (Oryza glumaepatula Reference Sequence Version 3).</title>
        <authorList>
            <person name="Zhang J."/>
            <person name="Kudrna D."/>
            <person name="Lee S."/>
            <person name="Talag J."/>
            <person name="Welchert J."/>
            <person name="Wing R.A."/>
        </authorList>
    </citation>
    <scope>NUCLEOTIDE SEQUENCE [LARGE SCALE GENOMIC DNA]</scope>
</reference>
<accession>A0A0E0B8K8</accession>
<organism evidence="2">
    <name type="scientific">Oryza glumipatula</name>
    <dbReference type="NCBI Taxonomy" id="40148"/>
    <lineage>
        <taxon>Eukaryota</taxon>
        <taxon>Viridiplantae</taxon>
        <taxon>Streptophyta</taxon>
        <taxon>Embryophyta</taxon>
        <taxon>Tracheophyta</taxon>
        <taxon>Spermatophyta</taxon>
        <taxon>Magnoliopsida</taxon>
        <taxon>Liliopsida</taxon>
        <taxon>Poales</taxon>
        <taxon>Poaceae</taxon>
        <taxon>BOP clade</taxon>
        <taxon>Oryzoideae</taxon>
        <taxon>Oryzeae</taxon>
        <taxon>Oryzinae</taxon>
        <taxon>Oryza</taxon>
    </lineage>
</organism>
<feature type="compositionally biased region" description="Basic and acidic residues" evidence="1">
    <location>
        <begin position="51"/>
        <end position="63"/>
    </location>
</feature>
<evidence type="ECO:0000313" key="3">
    <source>
        <dbReference type="Proteomes" id="UP000026961"/>
    </source>
</evidence>
<feature type="compositionally biased region" description="Gly residues" evidence="1">
    <location>
        <begin position="75"/>
        <end position="84"/>
    </location>
</feature>
<dbReference type="EnsemblPlants" id="OGLUM10G04490.1">
    <property type="protein sequence ID" value="OGLUM10G04490.1"/>
    <property type="gene ID" value="OGLUM10G04490"/>
</dbReference>
<feature type="region of interest" description="Disordered" evidence="1">
    <location>
        <begin position="1"/>
        <end position="101"/>
    </location>
</feature>
<proteinExistence type="predicted"/>
<dbReference type="Proteomes" id="UP000026961">
    <property type="component" value="Chromosome 10"/>
</dbReference>
<dbReference type="HOGENOM" id="CLU_1478716_0_0_1"/>
<keyword evidence="3" id="KW-1185">Reference proteome</keyword>
<name>A0A0E0B8K8_9ORYZ</name>
<reference evidence="2" key="1">
    <citation type="submission" date="2015-04" db="UniProtKB">
        <authorList>
            <consortium name="EnsemblPlants"/>
        </authorList>
    </citation>
    <scope>IDENTIFICATION</scope>
</reference>
<feature type="compositionally biased region" description="Basic and acidic residues" evidence="1">
    <location>
        <begin position="1"/>
        <end position="14"/>
    </location>
</feature>
<protein>
    <submittedName>
        <fullName evidence="2">Uncharacterized protein</fullName>
    </submittedName>
</protein>
<evidence type="ECO:0000313" key="2">
    <source>
        <dbReference type="EnsemblPlants" id="OGLUM10G04490.1"/>
    </source>
</evidence>
<dbReference type="Gramene" id="OGLUM10G04490.1">
    <property type="protein sequence ID" value="OGLUM10G04490.1"/>
    <property type="gene ID" value="OGLUM10G04490"/>
</dbReference>